<dbReference type="InterPro" id="IPR011012">
    <property type="entry name" value="Longin-like_dom_sf"/>
</dbReference>
<proteinExistence type="predicted"/>
<dbReference type="GeneID" id="30179136"/>
<reference evidence="1 2" key="1">
    <citation type="journal article" date="2016" name="Proc. Natl. Acad. Sci. U.S.A.">
        <title>Comparative genomics of biotechnologically important yeasts.</title>
        <authorList>
            <person name="Riley R."/>
            <person name="Haridas S."/>
            <person name="Wolfe K.H."/>
            <person name="Lopes M.R."/>
            <person name="Hittinger C.T."/>
            <person name="Goeker M."/>
            <person name="Salamov A.A."/>
            <person name="Wisecaver J.H."/>
            <person name="Long T.M."/>
            <person name="Calvey C.H."/>
            <person name="Aerts A.L."/>
            <person name="Barry K.W."/>
            <person name="Choi C."/>
            <person name="Clum A."/>
            <person name="Coughlan A.Y."/>
            <person name="Deshpande S."/>
            <person name="Douglass A.P."/>
            <person name="Hanson S.J."/>
            <person name="Klenk H.-P."/>
            <person name="LaButti K.M."/>
            <person name="Lapidus A."/>
            <person name="Lindquist E.A."/>
            <person name="Lipzen A.M."/>
            <person name="Meier-Kolthoff J.P."/>
            <person name="Ohm R.A."/>
            <person name="Otillar R.P."/>
            <person name="Pangilinan J.L."/>
            <person name="Peng Y."/>
            <person name="Rokas A."/>
            <person name="Rosa C.A."/>
            <person name="Scheuner C."/>
            <person name="Sibirny A.A."/>
            <person name="Slot J.C."/>
            <person name="Stielow J.B."/>
            <person name="Sun H."/>
            <person name="Kurtzman C.P."/>
            <person name="Blackwell M."/>
            <person name="Grigoriev I.V."/>
            <person name="Jeffries T.W."/>
        </authorList>
    </citation>
    <scope>NUCLEOTIDE SEQUENCE [LARGE SCALE GENOMIC DNA]</scope>
    <source>
        <strain evidence="1 2">NRRL Y-2026</strain>
    </source>
</reference>
<dbReference type="EMBL" id="KV454002">
    <property type="protein sequence ID" value="ODQ48104.1"/>
    <property type="molecule type" value="Genomic_DNA"/>
</dbReference>
<dbReference type="RefSeq" id="XP_019019217.1">
    <property type="nucleotide sequence ID" value="XM_019162449.1"/>
</dbReference>
<dbReference type="STRING" id="763406.A0A1E3NPR7"/>
<dbReference type="OrthoDB" id="10259133at2759"/>
<name>A0A1E3NPR7_9ASCO</name>
<evidence type="ECO:0000313" key="2">
    <source>
        <dbReference type="Proteomes" id="UP000094455"/>
    </source>
</evidence>
<gene>
    <name evidence="1" type="ORF">PICMEDRAFT_26414</name>
</gene>
<organism evidence="1 2">
    <name type="scientific">Pichia membranifaciens NRRL Y-2026</name>
    <dbReference type="NCBI Taxonomy" id="763406"/>
    <lineage>
        <taxon>Eukaryota</taxon>
        <taxon>Fungi</taxon>
        <taxon>Dikarya</taxon>
        <taxon>Ascomycota</taxon>
        <taxon>Saccharomycotina</taxon>
        <taxon>Pichiomycetes</taxon>
        <taxon>Pichiales</taxon>
        <taxon>Pichiaceae</taxon>
        <taxon>Pichia</taxon>
    </lineage>
</organism>
<protein>
    <submittedName>
        <fullName evidence="1">Uncharacterized protein</fullName>
    </submittedName>
</protein>
<dbReference type="SUPFAM" id="SSF64356">
    <property type="entry name" value="SNARE-like"/>
    <property type="match status" value="1"/>
</dbReference>
<dbReference type="AlphaFoldDB" id="A0A1E3NPR7"/>
<dbReference type="Proteomes" id="UP000094455">
    <property type="component" value="Unassembled WGS sequence"/>
</dbReference>
<accession>A0A1E3NPR7</accession>
<dbReference type="Gene3D" id="3.30.450.60">
    <property type="match status" value="1"/>
</dbReference>
<feature type="non-terminal residue" evidence="1">
    <location>
        <position position="83"/>
    </location>
</feature>
<evidence type="ECO:0000313" key="1">
    <source>
        <dbReference type="EMBL" id="ODQ48104.1"/>
    </source>
</evidence>
<keyword evidence="2" id="KW-1185">Reference proteome</keyword>
<sequence>MISAIFIINSSGTVIVSRVFREDVKCSVSEVFRSKIINVDPKNLKNPILTLGSTTFLHEKRGEIYFVAVTRNNSDASVILQYL</sequence>